<dbReference type="AlphaFoldDB" id="A0A2G2YTK5"/>
<dbReference type="GO" id="GO:0005524">
    <property type="term" value="F:ATP binding"/>
    <property type="evidence" value="ECO:0007669"/>
    <property type="project" value="UniProtKB-KW"/>
</dbReference>
<dbReference type="GO" id="GO:0006952">
    <property type="term" value="P:defense response"/>
    <property type="evidence" value="ECO:0007669"/>
    <property type="project" value="InterPro"/>
</dbReference>
<dbReference type="EMBL" id="AYRZ02000009">
    <property type="protein sequence ID" value="PHT73107.1"/>
    <property type="molecule type" value="Genomic_DNA"/>
</dbReference>
<gene>
    <name evidence="1" type="ORF">T459_23892</name>
</gene>
<dbReference type="Gramene" id="PHT73107">
    <property type="protein sequence ID" value="PHT73107"/>
    <property type="gene ID" value="T459_23892"/>
</dbReference>
<dbReference type="PANTHER" id="PTHR23155:SF1032">
    <property type="entry name" value="NB-ARC DOMAIN-CONTAINING PROTEIN"/>
    <property type="match status" value="1"/>
</dbReference>
<reference evidence="1 2" key="1">
    <citation type="journal article" date="2014" name="Nat. Genet.">
        <title>Genome sequence of the hot pepper provides insights into the evolution of pungency in Capsicum species.</title>
        <authorList>
            <person name="Kim S."/>
            <person name="Park M."/>
            <person name="Yeom S.I."/>
            <person name="Kim Y.M."/>
            <person name="Lee J.M."/>
            <person name="Lee H.A."/>
            <person name="Seo E."/>
            <person name="Choi J."/>
            <person name="Cheong K."/>
            <person name="Kim K.T."/>
            <person name="Jung K."/>
            <person name="Lee G.W."/>
            <person name="Oh S.K."/>
            <person name="Bae C."/>
            <person name="Kim S.B."/>
            <person name="Lee H.Y."/>
            <person name="Kim S.Y."/>
            <person name="Kim M.S."/>
            <person name="Kang B.C."/>
            <person name="Jo Y.D."/>
            <person name="Yang H.B."/>
            <person name="Jeong H.J."/>
            <person name="Kang W.H."/>
            <person name="Kwon J.K."/>
            <person name="Shin C."/>
            <person name="Lim J.Y."/>
            <person name="Park J.H."/>
            <person name="Huh J.H."/>
            <person name="Kim J.S."/>
            <person name="Kim B.D."/>
            <person name="Cohen O."/>
            <person name="Paran I."/>
            <person name="Suh M.C."/>
            <person name="Lee S.B."/>
            <person name="Kim Y.K."/>
            <person name="Shin Y."/>
            <person name="Noh S.J."/>
            <person name="Park J."/>
            <person name="Seo Y.S."/>
            <person name="Kwon S.Y."/>
            <person name="Kim H.A."/>
            <person name="Park J.M."/>
            <person name="Kim H.J."/>
            <person name="Choi S.B."/>
            <person name="Bosland P.W."/>
            <person name="Reeves G."/>
            <person name="Jo S.H."/>
            <person name="Lee B.W."/>
            <person name="Cho H.T."/>
            <person name="Choi H.S."/>
            <person name="Lee M.S."/>
            <person name="Yu Y."/>
            <person name="Do Choi Y."/>
            <person name="Park B.S."/>
            <person name="van Deynze A."/>
            <person name="Ashrafi H."/>
            <person name="Hill T."/>
            <person name="Kim W.T."/>
            <person name="Pai H.S."/>
            <person name="Ahn H.K."/>
            <person name="Yeam I."/>
            <person name="Giovannoni J.J."/>
            <person name="Rose J.K."/>
            <person name="Sorensen I."/>
            <person name="Lee S.J."/>
            <person name="Kim R.W."/>
            <person name="Choi I.Y."/>
            <person name="Choi B.S."/>
            <person name="Lim J.S."/>
            <person name="Lee Y.H."/>
            <person name="Choi D."/>
        </authorList>
    </citation>
    <scope>NUCLEOTIDE SEQUENCE [LARGE SCALE GENOMIC DNA]</scope>
    <source>
        <strain evidence="2">cv. CM334</strain>
    </source>
</reference>
<comment type="caution">
    <text evidence="1">The sequence shown here is derived from an EMBL/GenBank/DDBJ whole genome shotgun (WGS) entry which is preliminary data.</text>
</comment>
<dbReference type="InterPro" id="IPR044974">
    <property type="entry name" value="Disease_R_plants"/>
</dbReference>
<dbReference type="PANTHER" id="PTHR23155">
    <property type="entry name" value="DISEASE RESISTANCE PROTEIN RP"/>
    <property type="match status" value="1"/>
</dbReference>
<evidence type="ECO:0000313" key="1">
    <source>
        <dbReference type="EMBL" id="PHT73107.1"/>
    </source>
</evidence>
<evidence type="ECO:0000313" key="2">
    <source>
        <dbReference type="Proteomes" id="UP000222542"/>
    </source>
</evidence>
<organism evidence="1 2">
    <name type="scientific">Capsicum annuum</name>
    <name type="common">Capsicum pepper</name>
    <dbReference type="NCBI Taxonomy" id="4072"/>
    <lineage>
        <taxon>Eukaryota</taxon>
        <taxon>Viridiplantae</taxon>
        <taxon>Streptophyta</taxon>
        <taxon>Embryophyta</taxon>
        <taxon>Tracheophyta</taxon>
        <taxon>Spermatophyta</taxon>
        <taxon>Magnoliopsida</taxon>
        <taxon>eudicotyledons</taxon>
        <taxon>Gunneridae</taxon>
        <taxon>Pentapetalae</taxon>
        <taxon>asterids</taxon>
        <taxon>lamiids</taxon>
        <taxon>Solanales</taxon>
        <taxon>Solanaceae</taxon>
        <taxon>Solanoideae</taxon>
        <taxon>Capsiceae</taxon>
        <taxon>Capsicum</taxon>
    </lineage>
</organism>
<name>A0A2G2YTK5_CAPAN</name>
<protein>
    <submittedName>
        <fullName evidence="1">Uncharacterized protein</fullName>
    </submittedName>
</protein>
<proteinExistence type="predicted"/>
<accession>A0A2G2YTK5</accession>
<reference evidence="1 2" key="2">
    <citation type="journal article" date="2017" name="Genome Biol.">
        <title>New reference genome sequences of hot pepper reveal the massive evolution of plant disease-resistance genes by retroduplication.</title>
        <authorList>
            <person name="Kim S."/>
            <person name="Park J."/>
            <person name="Yeom S.I."/>
            <person name="Kim Y.M."/>
            <person name="Seo E."/>
            <person name="Kim K.T."/>
            <person name="Kim M.S."/>
            <person name="Lee J.M."/>
            <person name="Cheong K."/>
            <person name="Shin H.S."/>
            <person name="Kim S.B."/>
            <person name="Han K."/>
            <person name="Lee J."/>
            <person name="Park M."/>
            <person name="Lee H.A."/>
            <person name="Lee H.Y."/>
            <person name="Lee Y."/>
            <person name="Oh S."/>
            <person name="Lee J.H."/>
            <person name="Choi E."/>
            <person name="Choi E."/>
            <person name="Lee S.E."/>
            <person name="Jeon J."/>
            <person name="Kim H."/>
            <person name="Choi G."/>
            <person name="Song H."/>
            <person name="Lee J."/>
            <person name="Lee S.C."/>
            <person name="Kwon J.K."/>
            <person name="Lee H.Y."/>
            <person name="Koo N."/>
            <person name="Hong Y."/>
            <person name="Kim R.W."/>
            <person name="Kang W.H."/>
            <person name="Huh J.H."/>
            <person name="Kang B.C."/>
            <person name="Yang T.J."/>
            <person name="Lee Y.H."/>
            <person name="Bennetzen J.L."/>
            <person name="Choi D."/>
        </authorList>
    </citation>
    <scope>NUCLEOTIDE SEQUENCE [LARGE SCALE GENOMIC DNA]</scope>
    <source>
        <strain evidence="2">cv. CM334</strain>
    </source>
</reference>
<keyword evidence="2" id="KW-1185">Reference proteome</keyword>
<dbReference type="STRING" id="4072.A0A2G2YTK5"/>
<sequence>MGQDGLKFLPGKASLSSHPIISLTTQFFDEQGYDIVENFDDEWNIVSQKKETGYQLVLQLGEKKFQLNKGQLVSVEDYQNIGKNVSSLPWDDMVEEEGEQLTSPPKAPAIMPKVQLSSQLPNSWQEDAKGLPLGLIPLVVCIGEVAGIRERKNALKEFPDDMTNDVFKVLEYNYDQFRDTTMQECFLYCALYPEDCEVDRDKLIGRFIMKGLDLKNLEKLDVSVCRDIEDIIGGEEAERSSQSSNAQITSTIIDLPKLIFPGCLI</sequence>
<dbReference type="Proteomes" id="UP000222542">
    <property type="component" value="Unassembled WGS sequence"/>
</dbReference>